<dbReference type="FunFam" id="3.40.630.10:FF:000084">
    <property type="entry name" value="Carboxypeptidase B2"/>
    <property type="match status" value="1"/>
</dbReference>
<evidence type="ECO:0000313" key="14">
    <source>
        <dbReference type="EMBL" id="KAF5399118.1"/>
    </source>
</evidence>
<evidence type="ECO:0000256" key="9">
    <source>
        <dbReference type="ARBA" id="ARBA00023049"/>
    </source>
</evidence>
<keyword evidence="3 14" id="KW-0121">Carboxypeptidase</keyword>
<comment type="caution">
    <text evidence="14">The sequence shown here is derived from an EMBL/GenBank/DDBJ whole genome shotgun (WGS) entry which is preliminary data.</text>
</comment>
<dbReference type="GO" id="GO:0008270">
    <property type="term" value="F:zinc ion binding"/>
    <property type="evidence" value="ECO:0007669"/>
    <property type="project" value="InterPro"/>
</dbReference>
<evidence type="ECO:0000256" key="6">
    <source>
        <dbReference type="ARBA" id="ARBA00022729"/>
    </source>
</evidence>
<sequence>MNCLLGIYALLLVFLSHSSAMYEGFKLFRLHPRDANSTKAILMLEQSSKEHYDIWRASRGPNASIYLSTSPSGLANLTVLINKHNVSHELLMSDLNREILKEKQANNVRRYLRMARTLFRTEHDYYKTVDDIYTTLDRYPRRFPFIKLETLGYTYEGRPIKALHISKNNNKPLIWIDAGIHAREWIAPASALYFIDRLLTRGGQTLLNDYQFFIVPLVNPDGYEHTHVTDRLWRKNRAPTPGELCLGVDLNRNFPLKWGVGEGTSARACDDTFMGSGPASELESQALIKRVTEVKDQMVLYLNLHSYGQFILTPFGFARYHYPENYENMMALGQLVQMEIQRRYNYVYQVGSSSDLLYEAAGGVDDFIAGVLKVPYTYTVELCDEGRYGFLLPASFIRTVGRQLWTAVKVFAHHM</sequence>
<dbReference type="SMART" id="SM00631">
    <property type="entry name" value="Zn_pept"/>
    <property type="match status" value="1"/>
</dbReference>
<name>A0A8J4T5D5_9TREM</name>
<dbReference type="InterPro" id="IPR036990">
    <property type="entry name" value="M14A-like_propep"/>
</dbReference>
<evidence type="ECO:0000256" key="10">
    <source>
        <dbReference type="ARBA" id="ARBA00023157"/>
    </source>
</evidence>
<dbReference type="PANTHER" id="PTHR11705:SF91">
    <property type="entry name" value="FI01817P-RELATED"/>
    <property type="match status" value="1"/>
</dbReference>
<organism evidence="14 15">
    <name type="scientific">Paragonimus heterotremus</name>
    <dbReference type="NCBI Taxonomy" id="100268"/>
    <lineage>
        <taxon>Eukaryota</taxon>
        <taxon>Metazoa</taxon>
        <taxon>Spiralia</taxon>
        <taxon>Lophotrochozoa</taxon>
        <taxon>Platyhelminthes</taxon>
        <taxon>Trematoda</taxon>
        <taxon>Digenea</taxon>
        <taxon>Plagiorchiida</taxon>
        <taxon>Troglotremata</taxon>
        <taxon>Troglotrematidae</taxon>
        <taxon>Paragonimus</taxon>
    </lineage>
</organism>
<comment type="cofactor">
    <cofactor evidence="1">
        <name>Zn(2+)</name>
        <dbReference type="ChEBI" id="CHEBI:29105"/>
    </cofactor>
</comment>
<evidence type="ECO:0000313" key="15">
    <source>
        <dbReference type="Proteomes" id="UP000748531"/>
    </source>
</evidence>
<keyword evidence="4" id="KW-0645">Protease</keyword>
<dbReference type="PROSITE" id="PS00132">
    <property type="entry name" value="CARBOXYPEPT_ZN_1"/>
    <property type="match status" value="1"/>
</dbReference>
<dbReference type="CDD" id="cd03860">
    <property type="entry name" value="M14_CP_A-B_like"/>
    <property type="match status" value="1"/>
</dbReference>
<evidence type="ECO:0000256" key="3">
    <source>
        <dbReference type="ARBA" id="ARBA00022645"/>
    </source>
</evidence>
<keyword evidence="10" id="KW-1015">Disulfide bond</keyword>
<dbReference type="InterPro" id="IPR057246">
    <property type="entry name" value="CARBOXYPEPT_ZN_1"/>
</dbReference>
<keyword evidence="15" id="KW-1185">Reference proteome</keyword>
<evidence type="ECO:0000256" key="8">
    <source>
        <dbReference type="ARBA" id="ARBA00022833"/>
    </source>
</evidence>
<dbReference type="OrthoDB" id="3626597at2759"/>
<keyword evidence="6 12" id="KW-0732">Signal</keyword>
<feature type="active site" description="Proton donor/acceptor" evidence="11">
    <location>
        <position position="381"/>
    </location>
</feature>
<dbReference type="PROSITE" id="PS52035">
    <property type="entry name" value="PEPTIDASE_M14"/>
    <property type="match status" value="1"/>
</dbReference>
<evidence type="ECO:0000256" key="5">
    <source>
        <dbReference type="ARBA" id="ARBA00022723"/>
    </source>
</evidence>
<dbReference type="PRINTS" id="PR00765">
    <property type="entry name" value="CRBOXYPTASEA"/>
</dbReference>
<dbReference type="AlphaFoldDB" id="A0A8J4T5D5"/>
<keyword evidence="8" id="KW-0862">Zinc</keyword>
<evidence type="ECO:0000256" key="4">
    <source>
        <dbReference type="ARBA" id="ARBA00022670"/>
    </source>
</evidence>
<dbReference type="Pfam" id="PF02244">
    <property type="entry name" value="Propep_M14"/>
    <property type="match status" value="1"/>
</dbReference>
<dbReference type="InterPro" id="IPR000834">
    <property type="entry name" value="Peptidase_M14"/>
</dbReference>
<keyword evidence="5" id="KW-0479">Metal-binding</keyword>
<dbReference type="Gene3D" id="3.40.630.10">
    <property type="entry name" value="Zn peptidases"/>
    <property type="match status" value="1"/>
</dbReference>
<keyword evidence="9" id="KW-0482">Metalloprotease</keyword>
<protein>
    <submittedName>
        <fullName evidence="14">Zinc carboxypeptidase</fullName>
    </submittedName>
</protein>
<proteinExistence type="inferred from homology"/>
<dbReference type="Proteomes" id="UP000748531">
    <property type="component" value="Unassembled WGS sequence"/>
</dbReference>
<dbReference type="Gene3D" id="3.30.70.340">
    <property type="entry name" value="Metallocarboxypeptidase-like"/>
    <property type="match status" value="1"/>
</dbReference>
<accession>A0A8J4T5D5</accession>
<feature type="domain" description="Peptidase M14" evidence="13">
    <location>
        <begin position="125"/>
        <end position="415"/>
    </location>
</feature>
<keyword evidence="7" id="KW-0378">Hydrolase</keyword>
<evidence type="ECO:0000256" key="1">
    <source>
        <dbReference type="ARBA" id="ARBA00001947"/>
    </source>
</evidence>
<dbReference type="Pfam" id="PF00246">
    <property type="entry name" value="Peptidase_M14"/>
    <property type="match status" value="1"/>
</dbReference>
<comment type="similarity">
    <text evidence="2 11">Belongs to the peptidase M14 family.</text>
</comment>
<dbReference type="SUPFAM" id="SSF54897">
    <property type="entry name" value="Protease propeptides/inhibitors"/>
    <property type="match status" value="1"/>
</dbReference>
<reference evidence="14" key="1">
    <citation type="submission" date="2019-05" db="EMBL/GenBank/DDBJ databases">
        <title>Annotation for the trematode Paragonimus heterotremus.</title>
        <authorList>
            <person name="Choi Y.-J."/>
        </authorList>
    </citation>
    <scope>NUCLEOTIDE SEQUENCE</scope>
    <source>
        <strain evidence="14">LC</strain>
    </source>
</reference>
<evidence type="ECO:0000259" key="13">
    <source>
        <dbReference type="PROSITE" id="PS52035"/>
    </source>
</evidence>
<gene>
    <name evidence="14" type="ORF">PHET_07869</name>
</gene>
<evidence type="ECO:0000256" key="7">
    <source>
        <dbReference type="ARBA" id="ARBA00022801"/>
    </source>
</evidence>
<evidence type="ECO:0000256" key="12">
    <source>
        <dbReference type="SAM" id="SignalP"/>
    </source>
</evidence>
<dbReference type="PANTHER" id="PTHR11705">
    <property type="entry name" value="PROTEASE FAMILY M14 CARBOXYPEPTIDASE A,B"/>
    <property type="match status" value="1"/>
</dbReference>
<dbReference type="EMBL" id="LUCH01004334">
    <property type="protein sequence ID" value="KAF5399118.1"/>
    <property type="molecule type" value="Genomic_DNA"/>
</dbReference>
<dbReference type="SUPFAM" id="SSF53187">
    <property type="entry name" value="Zn-dependent exopeptidases"/>
    <property type="match status" value="1"/>
</dbReference>
<dbReference type="GO" id="GO:0004181">
    <property type="term" value="F:metallocarboxypeptidase activity"/>
    <property type="evidence" value="ECO:0007669"/>
    <property type="project" value="InterPro"/>
</dbReference>
<evidence type="ECO:0000256" key="11">
    <source>
        <dbReference type="PROSITE-ProRule" id="PRU01379"/>
    </source>
</evidence>
<dbReference type="InterPro" id="IPR003146">
    <property type="entry name" value="M14A_act_pep"/>
</dbReference>
<feature type="signal peptide" evidence="12">
    <location>
        <begin position="1"/>
        <end position="20"/>
    </location>
</feature>
<feature type="chain" id="PRO_5035329341" evidence="12">
    <location>
        <begin position="21"/>
        <end position="415"/>
    </location>
</feature>
<dbReference type="GO" id="GO:0006508">
    <property type="term" value="P:proteolysis"/>
    <property type="evidence" value="ECO:0007669"/>
    <property type="project" value="UniProtKB-KW"/>
</dbReference>
<evidence type="ECO:0000256" key="2">
    <source>
        <dbReference type="ARBA" id="ARBA00005988"/>
    </source>
</evidence>
<dbReference type="GO" id="GO:0005615">
    <property type="term" value="C:extracellular space"/>
    <property type="evidence" value="ECO:0007669"/>
    <property type="project" value="TreeGrafter"/>
</dbReference>